<evidence type="ECO:0000259" key="6">
    <source>
        <dbReference type="PROSITE" id="PS51900"/>
    </source>
</evidence>
<proteinExistence type="predicted"/>
<feature type="domain" description="Core-binding (CB)" evidence="6">
    <location>
        <begin position="4"/>
        <end position="89"/>
    </location>
</feature>
<evidence type="ECO:0000256" key="2">
    <source>
        <dbReference type="ARBA" id="ARBA00023125"/>
    </source>
</evidence>
<name>A0A543PHV2_9ACTN</name>
<evidence type="ECO:0000256" key="1">
    <source>
        <dbReference type="ARBA" id="ARBA00022908"/>
    </source>
</evidence>
<dbReference type="SUPFAM" id="SSF56349">
    <property type="entry name" value="DNA breaking-rejoining enzymes"/>
    <property type="match status" value="1"/>
</dbReference>
<feature type="domain" description="Tyr recombinase" evidence="5">
    <location>
        <begin position="110"/>
        <end position="290"/>
    </location>
</feature>
<gene>
    <name evidence="7" type="ORF">FHU33_3121</name>
</gene>
<evidence type="ECO:0000313" key="7">
    <source>
        <dbReference type="EMBL" id="TQN43663.1"/>
    </source>
</evidence>
<dbReference type="AlphaFoldDB" id="A0A543PHV2"/>
<reference evidence="7 8" key="1">
    <citation type="submission" date="2019-06" db="EMBL/GenBank/DDBJ databases">
        <title>Sequencing the genomes of 1000 actinobacteria strains.</title>
        <authorList>
            <person name="Klenk H.-P."/>
        </authorList>
    </citation>
    <scope>NUCLEOTIDE SEQUENCE [LARGE SCALE GENOMIC DNA]</scope>
    <source>
        <strain evidence="7 8">DSM 46837</strain>
    </source>
</reference>
<dbReference type="EMBL" id="VFQE01000001">
    <property type="protein sequence ID" value="TQN43663.1"/>
    <property type="molecule type" value="Genomic_DNA"/>
</dbReference>
<keyword evidence="2 4" id="KW-0238">DNA-binding</keyword>
<sequence>MAVDDLAVLLPDWRTHLRARNVAPSTIASYLRVGENLVGFLREAGMPTTAGAITRDHLEAFLAALVERVSPATVAKHYRSMQQLFRWLTEDGEIPRSPMERMRPPTVPEQPVDILTDDELRALLDAARGNTFENRRDTAMLRMLIDTGMRAGELAGLNVDDLDSEQSVALVMGKGRRGRAVPYGAKTADALRRYLRARTTHPQAALPALWLGKKGRVTDSGVRQMLERRAAEAGVSNVHPHRFRHTYAHTWLASGGQEQDLMRLAGWRSREMVGRYAASAADERARAAFHRAALGDRL</sequence>
<keyword evidence="3" id="KW-0233">DNA recombination</keyword>
<dbReference type="Gene3D" id="1.10.443.10">
    <property type="entry name" value="Intergrase catalytic core"/>
    <property type="match status" value="1"/>
</dbReference>
<keyword evidence="8" id="KW-1185">Reference proteome</keyword>
<protein>
    <submittedName>
        <fullName evidence="7">Site-specific recombinase XerD</fullName>
    </submittedName>
</protein>
<dbReference type="GO" id="GO:0015074">
    <property type="term" value="P:DNA integration"/>
    <property type="evidence" value="ECO:0007669"/>
    <property type="project" value="UniProtKB-KW"/>
</dbReference>
<accession>A0A543PHV2</accession>
<evidence type="ECO:0000256" key="3">
    <source>
        <dbReference type="ARBA" id="ARBA00023172"/>
    </source>
</evidence>
<dbReference type="InterPro" id="IPR010998">
    <property type="entry name" value="Integrase_recombinase_N"/>
</dbReference>
<dbReference type="RefSeq" id="WP_246063677.1">
    <property type="nucleotide sequence ID" value="NZ_VFQE01000001.1"/>
</dbReference>
<organism evidence="7 8">
    <name type="scientific">Blastococcus colisei</name>
    <dbReference type="NCBI Taxonomy" id="1564162"/>
    <lineage>
        <taxon>Bacteria</taxon>
        <taxon>Bacillati</taxon>
        <taxon>Actinomycetota</taxon>
        <taxon>Actinomycetes</taxon>
        <taxon>Geodermatophilales</taxon>
        <taxon>Geodermatophilaceae</taxon>
        <taxon>Blastococcus</taxon>
    </lineage>
</organism>
<evidence type="ECO:0000256" key="4">
    <source>
        <dbReference type="PROSITE-ProRule" id="PRU01248"/>
    </source>
</evidence>
<dbReference type="InterPro" id="IPR002104">
    <property type="entry name" value="Integrase_catalytic"/>
</dbReference>
<dbReference type="InterPro" id="IPR004107">
    <property type="entry name" value="Integrase_SAM-like_N"/>
</dbReference>
<dbReference type="PROSITE" id="PS51898">
    <property type="entry name" value="TYR_RECOMBINASE"/>
    <property type="match status" value="1"/>
</dbReference>
<dbReference type="PROSITE" id="PS51900">
    <property type="entry name" value="CB"/>
    <property type="match status" value="1"/>
</dbReference>
<dbReference type="Gene3D" id="1.10.150.130">
    <property type="match status" value="1"/>
</dbReference>
<evidence type="ECO:0000259" key="5">
    <source>
        <dbReference type="PROSITE" id="PS51898"/>
    </source>
</evidence>
<dbReference type="Pfam" id="PF13495">
    <property type="entry name" value="Phage_int_SAM_4"/>
    <property type="match status" value="1"/>
</dbReference>
<dbReference type="PANTHER" id="PTHR30349">
    <property type="entry name" value="PHAGE INTEGRASE-RELATED"/>
    <property type="match status" value="1"/>
</dbReference>
<keyword evidence="1" id="KW-0229">DNA integration</keyword>
<comment type="caution">
    <text evidence="7">The sequence shown here is derived from an EMBL/GenBank/DDBJ whole genome shotgun (WGS) entry which is preliminary data.</text>
</comment>
<dbReference type="InterPro" id="IPR013762">
    <property type="entry name" value="Integrase-like_cat_sf"/>
</dbReference>
<dbReference type="InterPro" id="IPR011010">
    <property type="entry name" value="DNA_brk_join_enz"/>
</dbReference>
<dbReference type="Proteomes" id="UP000319865">
    <property type="component" value="Unassembled WGS sequence"/>
</dbReference>
<dbReference type="Pfam" id="PF00589">
    <property type="entry name" value="Phage_integrase"/>
    <property type="match status" value="1"/>
</dbReference>
<dbReference type="GO" id="GO:0006310">
    <property type="term" value="P:DNA recombination"/>
    <property type="evidence" value="ECO:0007669"/>
    <property type="project" value="UniProtKB-KW"/>
</dbReference>
<dbReference type="InterPro" id="IPR044068">
    <property type="entry name" value="CB"/>
</dbReference>
<dbReference type="InterPro" id="IPR050090">
    <property type="entry name" value="Tyrosine_recombinase_XerCD"/>
</dbReference>
<dbReference type="PANTHER" id="PTHR30349:SF88">
    <property type="entry name" value="BLL1584 PROTEIN"/>
    <property type="match status" value="1"/>
</dbReference>
<evidence type="ECO:0000313" key="8">
    <source>
        <dbReference type="Proteomes" id="UP000319865"/>
    </source>
</evidence>
<dbReference type="GO" id="GO:0003677">
    <property type="term" value="F:DNA binding"/>
    <property type="evidence" value="ECO:0007669"/>
    <property type="project" value="UniProtKB-UniRule"/>
</dbReference>